<evidence type="ECO:0000256" key="1">
    <source>
        <dbReference type="SAM" id="MobiDB-lite"/>
    </source>
</evidence>
<accession>A0AAV2E4V6</accession>
<gene>
    <name evidence="2" type="ORF">LTRI10_LOCUS22307</name>
</gene>
<protein>
    <submittedName>
        <fullName evidence="2">Uncharacterized protein</fullName>
    </submittedName>
</protein>
<proteinExistence type="predicted"/>
<reference evidence="2 3" key="1">
    <citation type="submission" date="2024-04" db="EMBL/GenBank/DDBJ databases">
        <authorList>
            <person name="Fracassetti M."/>
        </authorList>
    </citation>
    <scope>NUCLEOTIDE SEQUENCE [LARGE SCALE GENOMIC DNA]</scope>
</reference>
<name>A0AAV2E4V6_9ROSI</name>
<sequence>MRRAEKRKKLQDDLLKSRYQPSPDRDAKGDDETPAFAPTEEFDVNLIPDDYGLQIGGSSSSPSSDKEGDGGVQKLSRAQRKRLRKKKIKEDVSRRKGIIGPLLPSSPPEQAESSLGVRQNAEQSGEGDGGNSRGERRRLETPNASRIKQRRKAKKLAKEKLVPPPCSNLGVSTSLNAVDDGNSAQKNIDLEEDNESILPAHISTADHESSSGN</sequence>
<feature type="compositionally biased region" description="Polar residues" evidence="1">
    <location>
        <begin position="169"/>
        <end position="186"/>
    </location>
</feature>
<feature type="region of interest" description="Disordered" evidence="1">
    <location>
        <begin position="1"/>
        <end position="213"/>
    </location>
</feature>
<keyword evidence="3" id="KW-1185">Reference proteome</keyword>
<dbReference type="EMBL" id="OZ034817">
    <property type="protein sequence ID" value="CAL1380891.1"/>
    <property type="molecule type" value="Genomic_DNA"/>
</dbReference>
<organism evidence="2 3">
    <name type="scientific">Linum trigynum</name>
    <dbReference type="NCBI Taxonomy" id="586398"/>
    <lineage>
        <taxon>Eukaryota</taxon>
        <taxon>Viridiplantae</taxon>
        <taxon>Streptophyta</taxon>
        <taxon>Embryophyta</taxon>
        <taxon>Tracheophyta</taxon>
        <taxon>Spermatophyta</taxon>
        <taxon>Magnoliopsida</taxon>
        <taxon>eudicotyledons</taxon>
        <taxon>Gunneridae</taxon>
        <taxon>Pentapetalae</taxon>
        <taxon>rosids</taxon>
        <taxon>fabids</taxon>
        <taxon>Malpighiales</taxon>
        <taxon>Linaceae</taxon>
        <taxon>Linum</taxon>
    </lineage>
</organism>
<dbReference type="AlphaFoldDB" id="A0AAV2E4V6"/>
<feature type="compositionally biased region" description="Polar residues" evidence="1">
    <location>
        <begin position="111"/>
        <end position="123"/>
    </location>
</feature>
<feature type="compositionally biased region" description="Basic residues" evidence="1">
    <location>
        <begin position="77"/>
        <end position="87"/>
    </location>
</feature>
<evidence type="ECO:0000313" key="2">
    <source>
        <dbReference type="EMBL" id="CAL1380891.1"/>
    </source>
</evidence>
<dbReference type="Proteomes" id="UP001497516">
    <property type="component" value="Chromosome 4"/>
</dbReference>
<feature type="compositionally biased region" description="Basic and acidic residues" evidence="1">
    <location>
        <begin position="204"/>
        <end position="213"/>
    </location>
</feature>
<evidence type="ECO:0000313" key="3">
    <source>
        <dbReference type="Proteomes" id="UP001497516"/>
    </source>
</evidence>